<proteinExistence type="inferred from homology"/>
<evidence type="ECO:0000256" key="4">
    <source>
        <dbReference type="ARBA" id="ARBA00022729"/>
    </source>
</evidence>
<keyword evidence="3 6" id="KW-0964">Secreted</keyword>
<dbReference type="STRING" id="29655.A0A0K9Q1S4"/>
<dbReference type="Gene3D" id="2.40.40.10">
    <property type="entry name" value="RlpA-like domain"/>
    <property type="match status" value="1"/>
</dbReference>
<feature type="domain" description="Expansin-like EG45" evidence="7">
    <location>
        <begin position="48"/>
        <end position="163"/>
    </location>
</feature>
<feature type="domain" description="Expansin-like CBD" evidence="8">
    <location>
        <begin position="173"/>
        <end position="253"/>
    </location>
</feature>
<dbReference type="InterPro" id="IPR007117">
    <property type="entry name" value="Expansin_CBD"/>
</dbReference>
<evidence type="ECO:0000256" key="1">
    <source>
        <dbReference type="ARBA" id="ARBA00005392"/>
    </source>
</evidence>
<gene>
    <name evidence="9" type="ORF">ZOSMA_117G00160</name>
</gene>
<organism evidence="9 10">
    <name type="scientific">Zostera marina</name>
    <name type="common">Eelgrass</name>
    <dbReference type="NCBI Taxonomy" id="29655"/>
    <lineage>
        <taxon>Eukaryota</taxon>
        <taxon>Viridiplantae</taxon>
        <taxon>Streptophyta</taxon>
        <taxon>Embryophyta</taxon>
        <taxon>Tracheophyta</taxon>
        <taxon>Spermatophyta</taxon>
        <taxon>Magnoliopsida</taxon>
        <taxon>Liliopsida</taxon>
        <taxon>Zosteraceae</taxon>
        <taxon>Zostera</taxon>
    </lineage>
</organism>
<evidence type="ECO:0000313" key="10">
    <source>
        <dbReference type="Proteomes" id="UP000036987"/>
    </source>
</evidence>
<comment type="caution">
    <text evidence="9">The sequence shown here is derived from an EMBL/GenBank/DDBJ whole genome shotgun (WGS) entry which is preliminary data.</text>
</comment>
<feature type="chain" id="PRO_5015214537" description="Expansin" evidence="6">
    <location>
        <begin position="19"/>
        <end position="257"/>
    </location>
</feature>
<keyword evidence="5" id="KW-0472">Membrane</keyword>
<keyword evidence="2 6" id="KW-0134">Cell wall</keyword>
<dbReference type="PRINTS" id="PR01226">
    <property type="entry name" value="EXPANSIN"/>
</dbReference>
<dbReference type="Pfam" id="PF03330">
    <property type="entry name" value="DPBB_1"/>
    <property type="match status" value="1"/>
</dbReference>
<dbReference type="InterPro" id="IPR007118">
    <property type="entry name" value="Expan_Lol_pI"/>
</dbReference>
<dbReference type="GO" id="GO:0005576">
    <property type="term" value="C:extracellular region"/>
    <property type="evidence" value="ECO:0007669"/>
    <property type="project" value="InterPro"/>
</dbReference>
<name>A0A0K9Q1S4_ZOSMR</name>
<keyword evidence="4 6" id="KW-0732">Signal</keyword>
<dbReference type="Pfam" id="PF01357">
    <property type="entry name" value="Expansin_C"/>
    <property type="match status" value="1"/>
</dbReference>
<dbReference type="InterPro" id="IPR007112">
    <property type="entry name" value="Expansin/allergen_DPBB_dom"/>
</dbReference>
<evidence type="ECO:0000259" key="7">
    <source>
        <dbReference type="PROSITE" id="PS50842"/>
    </source>
</evidence>
<evidence type="ECO:0000256" key="3">
    <source>
        <dbReference type="ARBA" id="ARBA00022525"/>
    </source>
</evidence>
<dbReference type="EMBL" id="LFYR01000192">
    <property type="protein sequence ID" value="KMZ75198.1"/>
    <property type="molecule type" value="Genomic_DNA"/>
</dbReference>
<dbReference type="GO" id="GO:0009664">
    <property type="term" value="P:plant-type cell wall organization"/>
    <property type="evidence" value="ECO:0007669"/>
    <property type="project" value="InterPro"/>
</dbReference>
<dbReference type="PRINTS" id="PR01225">
    <property type="entry name" value="EXPANSNFAMLY"/>
</dbReference>
<dbReference type="SUPFAM" id="SSF49590">
    <property type="entry name" value="PHL pollen allergen"/>
    <property type="match status" value="1"/>
</dbReference>
<dbReference type="AlphaFoldDB" id="A0A0K9Q1S4"/>
<dbReference type="Proteomes" id="UP000036987">
    <property type="component" value="Unassembled WGS sequence"/>
</dbReference>
<evidence type="ECO:0000256" key="5">
    <source>
        <dbReference type="ARBA" id="ARBA00023136"/>
    </source>
</evidence>
<dbReference type="InterPro" id="IPR036908">
    <property type="entry name" value="RlpA-like_sf"/>
</dbReference>
<protein>
    <recommendedName>
        <fullName evidence="6">Expansin</fullName>
    </recommendedName>
</protein>
<comment type="subcellular location">
    <subcellularLocation>
        <location evidence="6">Secreted</location>
        <location evidence="6">Cell wall</location>
    </subcellularLocation>
    <subcellularLocation>
        <location evidence="6">Membrane</location>
        <topology evidence="6">Peripheral membrane protein</topology>
    </subcellularLocation>
</comment>
<reference evidence="10" key="1">
    <citation type="journal article" date="2016" name="Nature">
        <title>The genome of the seagrass Zostera marina reveals angiosperm adaptation to the sea.</title>
        <authorList>
            <person name="Olsen J.L."/>
            <person name="Rouze P."/>
            <person name="Verhelst B."/>
            <person name="Lin Y.-C."/>
            <person name="Bayer T."/>
            <person name="Collen J."/>
            <person name="Dattolo E."/>
            <person name="De Paoli E."/>
            <person name="Dittami S."/>
            <person name="Maumus F."/>
            <person name="Michel G."/>
            <person name="Kersting A."/>
            <person name="Lauritano C."/>
            <person name="Lohaus R."/>
            <person name="Toepel M."/>
            <person name="Tonon T."/>
            <person name="Vanneste K."/>
            <person name="Amirebrahimi M."/>
            <person name="Brakel J."/>
            <person name="Bostroem C."/>
            <person name="Chovatia M."/>
            <person name="Grimwood J."/>
            <person name="Jenkins J.W."/>
            <person name="Jueterbock A."/>
            <person name="Mraz A."/>
            <person name="Stam W.T."/>
            <person name="Tice H."/>
            <person name="Bornberg-Bauer E."/>
            <person name="Green P.J."/>
            <person name="Pearson G.A."/>
            <person name="Procaccini G."/>
            <person name="Duarte C.M."/>
            <person name="Schmutz J."/>
            <person name="Reusch T.B.H."/>
            <person name="Van de Peer Y."/>
        </authorList>
    </citation>
    <scope>NUCLEOTIDE SEQUENCE [LARGE SCALE GENOMIC DNA]</scope>
    <source>
        <strain evidence="10">cv. Finnish</strain>
    </source>
</reference>
<dbReference type="PROSITE" id="PS50843">
    <property type="entry name" value="EXPANSIN_CBD"/>
    <property type="match status" value="1"/>
</dbReference>
<dbReference type="OrthoDB" id="5823761at2759"/>
<evidence type="ECO:0000256" key="6">
    <source>
        <dbReference type="RuleBase" id="RU365023"/>
    </source>
</evidence>
<dbReference type="PROSITE" id="PS50842">
    <property type="entry name" value="EXPANSIN_EG45"/>
    <property type="match status" value="1"/>
</dbReference>
<sequence length="257" mass="28533">MMFMTIFLFITTVFFSLAFPTTVGASYSGWSRAHATFYGGRDGSGTMGGACGYGNLYKRGYGLKTAALSSTLFNHGASCGGCYQIVCDAIKSPKWCRKRKHITITATNFCPPNPALPNNNGGWCNTPRKHFDMSQPAWESIAIYKAGIVPVYYRSVECRRKGGVRFTINGRNYFELVLVSNVAGVGSVKAVWIKGSKKRGWKAMSRNWGANWHSLDDLRGQRLSFRVQLTDGRIKTMNNVAPSNWSFGMTYTSNVQF</sequence>
<comment type="similarity">
    <text evidence="1 6">Belongs to the expansin family. Expansin A subfamily.</text>
</comment>
<dbReference type="SUPFAM" id="SSF50685">
    <property type="entry name" value="Barwin-like endoglucanases"/>
    <property type="match status" value="1"/>
</dbReference>
<dbReference type="InterPro" id="IPR002963">
    <property type="entry name" value="Expansin"/>
</dbReference>
<evidence type="ECO:0000256" key="2">
    <source>
        <dbReference type="ARBA" id="ARBA00022512"/>
    </source>
</evidence>
<dbReference type="PANTHER" id="PTHR31867">
    <property type="entry name" value="EXPANSIN-A15"/>
    <property type="match status" value="1"/>
</dbReference>
<dbReference type="OMA" id="WFPAHAT"/>
<keyword evidence="6" id="KW-0961">Cell wall biogenesis/degradation</keyword>
<dbReference type="InterPro" id="IPR036749">
    <property type="entry name" value="Expansin_CBD_sf"/>
</dbReference>
<feature type="signal peptide" evidence="6">
    <location>
        <begin position="1"/>
        <end position="18"/>
    </location>
</feature>
<accession>A0A0K9Q1S4</accession>
<dbReference type="SMART" id="SM00837">
    <property type="entry name" value="DPBB_1"/>
    <property type="match status" value="1"/>
</dbReference>
<dbReference type="Gene3D" id="2.60.40.760">
    <property type="entry name" value="Expansin, cellulose-binding-like domain"/>
    <property type="match status" value="1"/>
</dbReference>
<comment type="function">
    <text evidence="6">Causes loosening and extension of plant cell walls by disrupting non-covalent bonding between cellulose microfibrils and matrix glucans. No enzymatic activity has been found.</text>
</comment>
<dbReference type="GO" id="GO:0016020">
    <property type="term" value="C:membrane"/>
    <property type="evidence" value="ECO:0007669"/>
    <property type="project" value="UniProtKB-SubCell"/>
</dbReference>
<evidence type="ECO:0000313" key="9">
    <source>
        <dbReference type="EMBL" id="KMZ75198.1"/>
    </source>
</evidence>
<dbReference type="CDD" id="cd22274">
    <property type="entry name" value="DPBB_EXPA_N"/>
    <property type="match status" value="1"/>
</dbReference>
<keyword evidence="10" id="KW-1185">Reference proteome</keyword>
<evidence type="ECO:0000259" key="8">
    <source>
        <dbReference type="PROSITE" id="PS50843"/>
    </source>
</evidence>
<dbReference type="InterPro" id="IPR009009">
    <property type="entry name" value="RlpA-like_DPBB"/>
</dbReference>